<dbReference type="RefSeq" id="WP_369270675.1">
    <property type="nucleotide sequence ID" value="NZ_CP163432.1"/>
</dbReference>
<dbReference type="AlphaFoldDB" id="A0AB39MZ81"/>
<evidence type="ECO:0000313" key="1">
    <source>
        <dbReference type="EMBL" id="XDQ10353.1"/>
    </source>
</evidence>
<proteinExistence type="predicted"/>
<name>A0AB39MZ81_9ACTN</name>
<sequence length="115" mass="11823">MAVVDEGADLDADVEGARVVGVVVQDLVPVAGVGPEQVLKAGRDRVGRAGPVVGGSLGGFLRAAPADQPVLRQRNDGVALGREVECALLDVAGDVQRDVLRRPGDVPDRGPVVQQ</sequence>
<gene>
    <name evidence="1" type="ORF">AB5J55_12100</name>
</gene>
<accession>A0AB39MZ81</accession>
<dbReference type="EMBL" id="CP163432">
    <property type="protein sequence ID" value="XDQ10353.1"/>
    <property type="molecule type" value="Genomic_DNA"/>
</dbReference>
<protein>
    <submittedName>
        <fullName evidence="1">Uncharacterized protein</fullName>
    </submittedName>
</protein>
<organism evidence="1">
    <name type="scientific">Streptomyces sp. R11</name>
    <dbReference type="NCBI Taxonomy" id="3238625"/>
    <lineage>
        <taxon>Bacteria</taxon>
        <taxon>Bacillati</taxon>
        <taxon>Actinomycetota</taxon>
        <taxon>Actinomycetes</taxon>
        <taxon>Kitasatosporales</taxon>
        <taxon>Streptomycetaceae</taxon>
        <taxon>Streptomyces</taxon>
    </lineage>
</organism>
<reference evidence="1" key="1">
    <citation type="submission" date="2024-07" db="EMBL/GenBank/DDBJ databases">
        <authorList>
            <person name="Yu S.T."/>
        </authorList>
    </citation>
    <scope>NUCLEOTIDE SEQUENCE</scope>
    <source>
        <strain evidence="1">R11</strain>
    </source>
</reference>